<dbReference type="FunFam" id="1.10.10.10:FF:000008">
    <property type="entry name" value="E2F transcription factor 1"/>
    <property type="match status" value="1"/>
</dbReference>
<reference evidence="10" key="1">
    <citation type="journal article" date="2017" name="Nat. Commun.">
        <title>The asparagus genome sheds light on the origin and evolution of a young Y chromosome.</title>
        <authorList>
            <person name="Harkess A."/>
            <person name="Zhou J."/>
            <person name="Xu C."/>
            <person name="Bowers J.E."/>
            <person name="Van der Hulst R."/>
            <person name="Ayyampalayam S."/>
            <person name="Mercati F."/>
            <person name="Riccardi P."/>
            <person name="McKain M.R."/>
            <person name="Kakrana A."/>
            <person name="Tang H."/>
            <person name="Ray J."/>
            <person name="Groenendijk J."/>
            <person name="Arikit S."/>
            <person name="Mathioni S.M."/>
            <person name="Nakano M."/>
            <person name="Shan H."/>
            <person name="Telgmann-Rauber A."/>
            <person name="Kanno A."/>
            <person name="Yue Z."/>
            <person name="Chen H."/>
            <person name="Li W."/>
            <person name="Chen Y."/>
            <person name="Xu X."/>
            <person name="Zhang Y."/>
            <person name="Luo S."/>
            <person name="Chen H."/>
            <person name="Gao J."/>
            <person name="Mao Z."/>
            <person name="Pires J.C."/>
            <person name="Luo M."/>
            <person name="Kudrna D."/>
            <person name="Wing R.A."/>
            <person name="Meyers B.C."/>
            <person name="Yi K."/>
            <person name="Kong H."/>
            <person name="Lavrijsen P."/>
            <person name="Sunseri F."/>
            <person name="Falavigna A."/>
            <person name="Ye Y."/>
            <person name="Leebens-Mack J.H."/>
            <person name="Chen G."/>
        </authorList>
    </citation>
    <scope>NUCLEOTIDE SEQUENCE [LARGE SCALE GENOMIC DNA]</scope>
    <source>
        <strain evidence="10">cv. DH0086</strain>
    </source>
</reference>
<evidence type="ECO:0000313" key="10">
    <source>
        <dbReference type="Proteomes" id="UP000243459"/>
    </source>
</evidence>
<organism evidence="9 10">
    <name type="scientific">Asparagus officinalis</name>
    <name type="common">Garden asparagus</name>
    <dbReference type="NCBI Taxonomy" id="4686"/>
    <lineage>
        <taxon>Eukaryota</taxon>
        <taxon>Viridiplantae</taxon>
        <taxon>Streptophyta</taxon>
        <taxon>Embryophyta</taxon>
        <taxon>Tracheophyta</taxon>
        <taxon>Spermatophyta</taxon>
        <taxon>Magnoliopsida</taxon>
        <taxon>Liliopsida</taxon>
        <taxon>Asparagales</taxon>
        <taxon>Asparagaceae</taxon>
        <taxon>Asparagoideae</taxon>
        <taxon>Asparagus</taxon>
    </lineage>
</organism>
<comment type="subcellular location">
    <subcellularLocation>
        <location evidence="6">Nucleus</location>
    </subcellularLocation>
</comment>
<dbReference type="GO" id="GO:0046983">
    <property type="term" value="F:protein dimerization activity"/>
    <property type="evidence" value="ECO:0007669"/>
    <property type="project" value="InterPro"/>
</dbReference>
<dbReference type="InterPro" id="IPR003316">
    <property type="entry name" value="E2F_WHTH_DNA-bd_dom"/>
</dbReference>
<dbReference type="InterPro" id="IPR036388">
    <property type="entry name" value="WH-like_DNA-bd_sf"/>
</dbReference>
<evidence type="ECO:0000259" key="8">
    <source>
        <dbReference type="SMART" id="SM01372"/>
    </source>
</evidence>
<evidence type="ECO:0000313" key="9">
    <source>
        <dbReference type="EMBL" id="ONK57126.1"/>
    </source>
</evidence>
<evidence type="ECO:0000256" key="1">
    <source>
        <dbReference type="ARBA" id="ARBA00010940"/>
    </source>
</evidence>
<keyword evidence="2 6" id="KW-0805">Transcription regulation</keyword>
<feature type="domain" description="E2F/DP family winged-helix DNA-binding" evidence="8">
    <location>
        <begin position="123"/>
        <end position="188"/>
    </location>
</feature>
<dbReference type="Pfam" id="PF02319">
    <property type="entry name" value="WHD_E2F_TDP"/>
    <property type="match status" value="1"/>
</dbReference>
<keyword evidence="5" id="KW-0131">Cell cycle</keyword>
<dbReference type="PANTHER" id="PTHR12081:SF18">
    <property type="entry name" value="TRANSCRIPTION FACTOR E2F2-RELATED"/>
    <property type="match status" value="1"/>
</dbReference>
<keyword evidence="4 6" id="KW-0804">Transcription</keyword>
<dbReference type="CDD" id="cd14660">
    <property type="entry name" value="E2F_DD"/>
    <property type="match status" value="1"/>
</dbReference>
<feature type="region of interest" description="Disordered" evidence="7">
    <location>
        <begin position="50"/>
        <end position="77"/>
    </location>
</feature>
<evidence type="ECO:0000256" key="6">
    <source>
        <dbReference type="RuleBase" id="RU003796"/>
    </source>
</evidence>
<dbReference type="GO" id="GO:0090575">
    <property type="term" value="C:RNA polymerase II transcription regulator complex"/>
    <property type="evidence" value="ECO:0007669"/>
    <property type="project" value="TreeGrafter"/>
</dbReference>
<name>A0A5P1E862_ASPOF</name>
<gene>
    <name evidence="9" type="ORF">A4U43_C10F16880</name>
</gene>
<dbReference type="InterPro" id="IPR037241">
    <property type="entry name" value="E2F-DP_heterodim"/>
</dbReference>
<evidence type="ECO:0000256" key="4">
    <source>
        <dbReference type="ARBA" id="ARBA00023163"/>
    </source>
</evidence>
<feature type="region of interest" description="Disordered" evidence="7">
    <location>
        <begin position="271"/>
        <end position="292"/>
    </location>
</feature>
<dbReference type="InterPro" id="IPR015633">
    <property type="entry name" value="E2F"/>
</dbReference>
<dbReference type="SUPFAM" id="SSF144074">
    <property type="entry name" value="E2F-DP heterodimerization region"/>
    <property type="match status" value="1"/>
</dbReference>
<proteinExistence type="inferred from homology"/>
<keyword evidence="6" id="KW-0539">Nucleus</keyword>
<evidence type="ECO:0000256" key="3">
    <source>
        <dbReference type="ARBA" id="ARBA00023125"/>
    </source>
</evidence>
<dbReference type="OMA" id="GRICSKY"/>
<evidence type="ECO:0000256" key="2">
    <source>
        <dbReference type="ARBA" id="ARBA00023015"/>
    </source>
</evidence>
<keyword evidence="3 6" id="KW-0238">DNA-binding</keyword>
<dbReference type="Gene3D" id="1.10.10.10">
    <property type="entry name" value="Winged helix-like DNA-binding domain superfamily/Winged helix DNA-binding domain"/>
    <property type="match status" value="1"/>
</dbReference>
<dbReference type="SUPFAM" id="SSF46785">
    <property type="entry name" value="Winged helix' DNA-binding domain"/>
    <property type="match status" value="1"/>
</dbReference>
<evidence type="ECO:0000256" key="7">
    <source>
        <dbReference type="SAM" id="MobiDB-lite"/>
    </source>
</evidence>
<dbReference type="Gene3D" id="6.10.250.540">
    <property type="match status" value="1"/>
</dbReference>
<dbReference type="InterPro" id="IPR036390">
    <property type="entry name" value="WH_DNA-bd_sf"/>
</dbReference>
<dbReference type="Gramene" id="ONK57126">
    <property type="protein sequence ID" value="ONK57126"/>
    <property type="gene ID" value="A4U43_C10F16880"/>
</dbReference>
<dbReference type="SMART" id="SM01372">
    <property type="entry name" value="E2F_TDP"/>
    <property type="match status" value="1"/>
</dbReference>
<dbReference type="Proteomes" id="UP000243459">
    <property type="component" value="Chromosome 10"/>
</dbReference>
<comment type="similarity">
    <text evidence="1 6">Belongs to the E2F/DP family.</text>
</comment>
<dbReference type="Pfam" id="PF16421">
    <property type="entry name" value="E2F_CC-MB"/>
    <property type="match status" value="1"/>
</dbReference>
<evidence type="ECO:0000256" key="5">
    <source>
        <dbReference type="ARBA" id="ARBA00023306"/>
    </source>
</evidence>
<dbReference type="AlphaFoldDB" id="A0A5P1E862"/>
<sequence>MSGAHPMTWRLPFPPRFADPDAYHRFDGASGRIEEDVADVLVIKTPLKRKPDVEDPETADSNEWTNSPRYVKGVTNPFQTPSSIKGGRICSKYNPLKFKPEYTTPIQYAGSSSNDLTPVSNFRYDNSLGFLTKKFINLLKHAQDGILDLNKAVETLEVQKRRIYDITNVLEGIGLIEKKLKNRISWKGSDDSRPGEVNDVPILEADIKKLHMKERNLDDRISEIKARLKRISEDESTQKFLYVIEEDIKSLPCFQNKTLIAIKAPLSTNMQVPYPDSVRESEGRVENNASYL</sequence>
<dbReference type="PANTHER" id="PTHR12081">
    <property type="entry name" value="TRANSCRIPTION FACTOR E2F"/>
    <property type="match status" value="1"/>
</dbReference>
<keyword evidence="10" id="KW-1185">Reference proteome</keyword>
<dbReference type="EMBL" id="CM007390">
    <property type="protein sequence ID" value="ONK57126.1"/>
    <property type="molecule type" value="Genomic_DNA"/>
</dbReference>
<dbReference type="GO" id="GO:0000978">
    <property type="term" value="F:RNA polymerase II cis-regulatory region sequence-specific DNA binding"/>
    <property type="evidence" value="ECO:0007669"/>
    <property type="project" value="InterPro"/>
</dbReference>
<dbReference type="InterPro" id="IPR032198">
    <property type="entry name" value="E2F_CC-MB"/>
</dbReference>
<protein>
    <recommendedName>
        <fullName evidence="8">E2F/DP family winged-helix DNA-binding domain-containing protein</fullName>
    </recommendedName>
</protein>
<accession>A0A5P1E862</accession>
<dbReference type="GO" id="GO:0000981">
    <property type="term" value="F:DNA-binding transcription factor activity, RNA polymerase II-specific"/>
    <property type="evidence" value="ECO:0007669"/>
    <property type="project" value="TreeGrafter"/>
</dbReference>